<dbReference type="AlphaFoldDB" id="A0A1F7RM55"/>
<evidence type="ECO:0000313" key="1">
    <source>
        <dbReference type="EMBL" id="OGL42666.1"/>
    </source>
</evidence>
<comment type="caution">
    <text evidence="1">The sequence shown here is derived from an EMBL/GenBank/DDBJ whole genome shotgun (WGS) entry which is preliminary data.</text>
</comment>
<proteinExistence type="predicted"/>
<evidence type="ECO:0000313" key="2">
    <source>
        <dbReference type="Proteomes" id="UP000178797"/>
    </source>
</evidence>
<dbReference type="EMBL" id="MGDE01000262">
    <property type="protein sequence ID" value="OGL42666.1"/>
    <property type="molecule type" value="Genomic_DNA"/>
</dbReference>
<organism evidence="1 2">
    <name type="scientific">Candidatus Schekmanbacteria bacterium RBG_16_38_10</name>
    <dbReference type="NCBI Taxonomy" id="1817879"/>
    <lineage>
        <taxon>Bacteria</taxon>
        <taxon>Candidatus Schekmaniibacteriota</taxon>
    </lineage>
</organism>
<accession>A0A1F7RM55</accession>
<gene>
    <name evidence="1" type="ORF">A2W05_00705</name>
</gene>
<name>A0A1F7RM55_9BACT</name>
<protein>
    <submittedName>
        <fullName evidence="1">Uncharacterized protein</fullName>
    </submittedName>
</protein>
<dbReference type="Proteomes" id="UP000178797">
    <property type="component" value="Unassembled WGS sequence"/>
</dbReference>
<sequence>MSTQVTDQKDKEENITQKILRALKGNKFERMNLIKSSHKLVRQAVLLNPRITEEEISIVTSYKDIEKDVLAKISQKNEWIKNYKVRYNLVTNPKTPPDAALRLLSTLFKKDIENISKNRNVPYAIRLEAARIKLKS</sequence>
<reference evidence="1 2" key="1">
    <citation type="journal article" date="2016" name="Nat. Commun.">
        <title>Thousands of microbial genomes shed light on interconnected biogeochemical processes in an aquifer system.</title>
        <authorList>
            <person name="Anantharaman K."/>
            <person name="Brown C.T."/>
            <person name="Hug L.A."/>
            <person name="Sharon I."/>
            <person name="Castelle C.J."/>
            <person name="Probst A.J."/>
            <person name="Thomas B.C."/>
            <person name="Singh A."/>
            <person name="Wilkins M.J."/>
            <person name="Karaoz U."/>
            <person name="Brodie E.L."/>
            <person name="Williams K.H."/>
            <person name="Hubbard S.S."/>
            <person name="Banfield J.F."/>
        </authorList>
    </citation>
    <scope>NUCLEOTIDE SEQUENCE [LARGE SCALE GENOMIC DNA]</scope>
</reference>